<evidence type="ECO:0000313" key="16">
    <source>
        <dbReference type="Proteomes" id="UP001201980"/>
    </source>
</evidence>
<feature type="region of interest" description="Disordered" evidence="13">
    <location>
        <begin position="501"/>
        <end position="595"/>
    </location>
</feature>
<dbReference type="PANTHER" id="PTHR31201">
    <property type="entry name" value="OS01G0585100 PROTEIN"/>
    <property type="match status" value="1"/>
</dbReference>
<dbReference type="InterPro" id="IPR021261">
    <property type="entry name" value="GPCAT"/>
</dbReference>
<dbReference type="Pfam" id="PF10998">
    <property type="entry name" value="DUF2838"/>
    <property type="match status" value="1"/>
</dbReference>
<evidence type="ECO:0000256" key="8">
    <source>
        <dbReference type="ARBA" id="ARBA00023098"/>
    </source>
</evidence>
<feature type="compositionally biased region" description="Basic and acidic residues" evidence="13">
    <location>
        <begin position="534"/>
        <end position="548"/>
    </location>
</feature>
<dbReference type="Proteomes" id="UP001201980">
    <property type="component" value="Unassembled WGS sequence"/>
</dbReference>
<evidence type="ECO:0000256" key="11">
    <source>
        <dbReference type="ARBA" id="ARBA00023264"/>
    </source>
</evidence>
<feature type="transmembrane region" description="Helical" evidence="14">
    <location>
        <begin position="260"/>
        <end position="282"/>
    </location>
</feature>
<feature type="compositionally biased region" description="Basic and acidic residues" evidence="13">
    <location>
        <begin position="574"/>
        <end position="584"/>
    </location>
</feature>
<feature type="transmembrane region" description="Helical" evidence="14">
    <location>
        <begin position="433"/>
        <end position="454"/>
    </location>
</feature>
<feature type="transmembrane region" description="Helical" evidence="14">
    <location>
        <begin position="213"/>
        <end position="230"/>
    </location>
</feature>
<accession>A0AAD5RPG9</accession>
<protein>
    <recommendedName>
        <fullName evidence="3">Glycerophosphocholine acyltransferase 1</fullName>
    </recommendedName>
</protein>
<evidence type="ECO:0000256" key="7">
    <source>
        <dbReference type="ARBA" id="ARBA00022989"/>
    </source>
</evidence>
<evidence type="ECO:0000256" key="4">
    <source>
        <dbReference type="ARBA" id="ARBA00022516"/>
    </source>
</evidence>
<dbReference type="GO" id="GO:0016746">
    <property type="term" value="F:acyltransferase activity"/>
    <property type="evidence" value="ECO:0007669"/>
    <property type="project" value="UniProtKB-KW"/>
</dbReference>
<evidence type="ECO:0000313" key="15">
    <source>
        <dbReference type="EMBL" id="KAJ2901307.1"/>
    </source>
</evidence>
<keyword evidence="9 14" id="KW-0472">Membrane</keyword>
<keyword evidence="7 14" id="KW-1133">Transmembrane helix</keyword>
<keyword evidence="8" id="KW-0443">Lipid metabolism</keyword>
<feature type="transmembrane region" description="Helical" evidence="14">
    <location>
        <begin position="368"/>
        <end position="389"/>
    </location>
</feature>
<keyword evidence="12" id="KW-0012">Acyltransferase</keyword>
<evidence type="ECO:0000256" key="3">
    <source>
        <dbReference type="ARBA" id="ARBA00019082"/>
    </source>
</evidence>
<evidence type="ECO:0000256" key="10">
    <source>
        <dbReference type="ARBA" id="ARBA00023209"/>
    </source>
</evidence>
<dbReference type="PANTHER" id="PTHR31201:SF1">
    <property type="entry name" value="GLYCEROPHOSPHOCHOLINE ACYLTRANSFERASE 1"/>
    <property type="match status" value="1"/>
</dbReference>
<evidence type="ECO:0000256" key="9">
    <source>
        <dbReference type="ARBA" id="ARBA00023136"/>
    </source>
</evidence>
<organism evidence="15 16">
    <name type="scientific">Zalerion maritima</name>
    <dbReference type="NCBI Taxonomy" id="339359"/>
    <lineage>
        <taxon>Eukaryota</taxon>
        <taxon>Fungi</taxon>
        <taxon>Dikarya</taxon>
        <taxon>Ascomycota</taxon>
        <taxon>Pezizomycotina</taxon>
        <taxon>Sordariomycetes</taxon>
        <taxon>Lulworthiomycetidae</taxon>
        <taxon>Lulworthiales</taxon>
        <taxon>Lulworthiaceae</taxon>
        <taxon>Zalerion</taxon>
    </lineage>
</organism>
<evidence type="ECO:0000256" key="1">
    <source>
        <dbReference type="ARBA" id="ARBA00004141"/>
    </source>
</evidence>
<reference evidence="15" key="1">
    <citation type="submission" date="2022-07" db="EMBL/GenBank/DDBJ databases">
        <title>Draft genome sequence of Zalerion maritima ATCC 34329, a (micro)plastics degrading marine fungus.</title>
        <authorList>
            <person name="Paco A."/>
            <person name="Goncalves M.F.M."/>
            <person name="Rocha-Santos T.A.P."/>
            <person name="Alves A."/>
        </authorList>
    </citation>
    <scope>NUCLEOTIDE SEQUENCE</scope>
    <source>
        <strain evidence="15">ATCC 34329</strain>
    </source>
</reference>
<comment type="similarity">
    <text evidence="2">Belongs to the GPC1 family.</text>
</comment>
<evidence type="ECO:0000256" key="2">
    <source>
        <dbReference type="ARBA" id="ARBA00006675"/>
    </source>
</evidence>
<name>A0AAD5RPG9_9PEZI</name>
<keyword evidence="4" id="KW-0444">Lipid biosynthesis</keyword>
<evidence type="ECO:0000256" key="6">
    <source>
        <dbReference type="ARBA" id="ARBA00022692"/>
    </source>
</evidence>
<dbReference type="AlphaFoldDB" id="A0AAD5RPG9"/>
<feature type="region of interest" description="Disordered" evidence="13">
    <location>
        <begin position="40"/>
        <end position="78"/>
    </location>
</feature>
<proteinExistence type="inferred from homology"/>
<feature type="transmembrane region" description="Helical" evidence="14">
    <location>
        <begin position="288"/>
        <end position="307"/>
    </location>
</feature>
<feature type="compositionally biased region" description="Polar residues" evidence="13">
    <location>
        <begin position="59"/>
        <end position="69"/>
    </location>
</feature>
<dbReference type="GO" id="GO:0016020">
    <property type="term" value="C:membrane"/>
    <property type="evidence" value="ECO:0007669"/>
    <property type="project" value="UniProtKB-SubCell"/>
</dbReference>
<keyword evidence="11" id="KW-1208">Phospholipid metabolism</keyword>
<evidence type="ECO:0000256" key="5">
    <source>
        <dbReference type="ARBA" id="ARBA00022679"/>
    </source>
</evidence>
<dbReference type="EMBL" id="JAKWBI020000157">
    <property type="protein sequence ID" value="KAJ2901307.1"/>
    <property type="molecule type" value="Genomic_DNA"/>
</dbReference>
<sequence>MAGEAPDPQNAAGQAATIAGAAVMGTAAIVAAASENISATDSEAIMTPEHDTTDEDTTGSMSIKNNDNNLRGGDTFPSDEALIDTPTVGPIKSPKLSRSASFGSSSYYHDDWDAFPPLERLGVLDILDNFALPQHLEKLQKGISTQAQKVKRSRDAFTSKSQVARDRMVEEWRRRVPSAEEQLDRYRKRMRTSVENLGNRWNDTKAITLREKISFICGVMNVFISGYLIGGYPEYFHLWYTAQLLYFMPIRFYTYRARGYHYFLADLCYFTNFLLILSLWCFPNSKRLFMSAYCLSYGNNAVAIIMWRNSLVFHSFDKVTSLFIHIMPCATLHCIVHLWPESLQELRMPAVSIIKASPPGSPTAYANLFSMLVWSSLPYAVWQFTYYFFITVRRRDKIEAGRPTSFTWLRRSYSKTWIGRIVLSLPDALQEMAFMFIQYCYAVLTMMPCPIWFYSKWASAGFMMLVFAWSVHNGATYYIDVFGKRFQRELETMRREVAKLQDAESMVGSSSPLDTPHNEGHGENKQLGGGGGGDDSRCHGKDQMEKGKNKGGGIDSIPLLDEQSKTGAFGIDGLAKDGVKERKSSSMTDVQEGAS</sequence>
<dbReference type="GO" id="GO:0006656">
    <property type="term" value="P:phosphatidylcholine biosynthetic process"/>
    <property type="evidence" value="ECO:0007669"/>
    <property type="project" value="TreeGrafter"/>
</dbReference>
<keyword evidence="10" id="KW-0594">Phospholipid biosynthesis</keyword>
<comment type="caution">
    <text evidence="15">The sequence shown here is derived from an EMBL/GenBank/DDBJ whole genome shotgun (WGS) entry which is preliminary data.</text>
</comment>
<evidence type="ECO:0000256" key="13">
    <source>
        <dbReference type="SAM" id="MobiDB-lite"/>
    </source>
</evidence>
<keyword evidence="16" id="KW-1185">Reference proteome</keyword>
<comment type="subcellular location">
    <subcellularLocation>
        <location evidence="1">Membrane</location>
        <topology evidence="1">Multi-pass membrane protein</topology>
    </subcellularLocation>
</comment>
<keyword evidence="5" id="KW-0808">Transferase</keyword>
<gene>
    <name evidence="15" type="ORF">MKZ38_001974</name>
</gene>
<evidence type="ECO:0000256" key="12">
    <source>
        <dbReference type="ARBA" id="ARBA00023315"/>
    </source>
</evidence>
<feature type="transmembrane region" description="Helical" evidence="14">
    <location>
        <begin position="460"/>
        <end position="479"/>
    </location>
</feature>
<feature type="compositionally biased region" description="Polar residues" evidence="13">
    <location>
        <begin position="585"/>
        <end position="595"/>
    </location>
</feature>
<keyword evidence="6 14" id="KW-0812">Transmembrane</keyword>
<evidence type="ECO:0000256" key="14">
    <source>
        <dbReference type="SAM" id="Phobius"/>
    </source>
</evidence>